<evidence type="ECO:0000313" key="7">
    <source>
        <dbReference type="Proteomes" id="UP000231990"/>
    </source>
</evidence>
<dbReference type="AlphaFoldDB" id="A0A2M9ZJC7"/>
<evidence type="ECO:0000256" key="1">
    <source>
        <dbReference type="ARBA" id="ARBA00023002"/>
    </source>
</evidence>
<feature type="domain" description="Proline dehydrogenase" evidence="2">
    <location>
        <begin position="151"/>
        <end position="447"/>
    </location>
</feature>
<gene>
    <name evidence="4" type="ORF">CH360_14040</name>
    <name evidence="5" type="ORF">CH373_15580</name>
</gene>
<dbReference type="GO" id="GO:0004657">
    <property type="term" value="F:proline dehydrogenase activity"/>
    <property type="evidence" value="ECO:0007669"/>
    <property type="project" value="InterPro"/>
</dbReference>
<dbReference type="PANTHER" id="PTHR13914:SF0">
    <property type="entry name" value="PROLINE DEHYDROGENASE 1, MITOCHONDRIAL"/>
    <property type="match status" value="1"/>
</dbReference>
<keyword evidence="6" id="KW-1185">Reference proteome</keyword>
<evidence type="ECO:0000313" key="6">
    <source>
        <dbReference type="Proteomes" id="UP000231962"/>
    </source>
</evidence>
<keyword evidence="1" id="KW-0560">Oxidoreductase</keyword>
<reference evidence="6 7" key="1">
    <citation type="submission" date="2017-07" db="EMBL/GenBank/DDBJ databases">
        <title>Leptospira spp. isolated from tropical soils.</title>
        <authorList>
            <person name="Thibeaux R."/>
            <person name="Iraola G."/>
            <person name="Ferres I."/>
            <person name="Bierque E."/>
            <person name="Girault D."/>
            <person name="Soupe-Gilbert M.-E."/>
            <person name="Picardeau M."/>
            <person name="Goarant C."/>
        </authorList>
    </citation>
    <scope>NUCLEOTIDE SEQUENCE [LARGE SCALE GENOMIC DNA]</scope>
    <source>
        <strain evidence="5 7">FH1-B-B1</strain>
        <strain evidence="4 6">FH1-B-C1</strain>
    </source>
</reference>
<dbReference type="GO" id="GO:0010133">
    <property type="term" value="P:L-proline catabolic process to L-glutamate"/>
    <property type="evidence" value="ECO:0007669"/>
    <property type="project" value="TreeGrafter"/>
</dbReference>
<evidence type="ECO:0000313" key="4">
    <source>
        <dbReference type="EMBL" id="PJZ68834.1"/>
    </source>
</evidence>
<dbReference type="Gene3D" id="3.20.20.220">
    <property type="match status" value="1"/>
</dbReference>
<accession>A0A2M9ZJC7</accession>
<dbReference type="Proteomes" id="UP000231962">
    <property type="component" value="Unassembled WGS sequence"/>
</dbReference>
<evidence type="ECO:0000259" key="3">
    <source>
        <dbReference type="Pfam" id="PF18083"/>
    </source>
</evidence>
<dbReference type="Pfam" id="PF18083">
    <property type="entry name" value="PutA_N"/>
    <property type="match status" value="1"/>
</dbReference>
<dbReference type="EMBL" id="NPDY01000015">
    <property type="protein sequence ID" value="PJZ68834.1"/>
    <property type="molecule type" value="Genomic_DNA"/>
</dbReference>
<comment type="caution">
    <text evidence="5">The sequence shown here is derived from an EMBL/GenBank/DDBJ whole genome shotgun (WGS) entry which is preliminary data.</text>
</comment>
<protein>
    <submittedName>
        <fullName evidence="5">1-pyrroline-5-carboxylate dehydrogenase</fullName>
    </submittedName>
</protein>
<dbReference type="OrthoDB" id="9773461at2"/>
<dbReference type="InterPro" id="IPR002872">
    <property type="entry name" value="Proline_DH_dom"/>
</dbReference>
<dbReference type="Pfam" id="PF01619">
    <property type="entry name" value="Pro_dh"/>
    <property type="match status" value="1"/>
</dbReference>
<organism evidence="5 7">
    <name type="scientific">Leptospira perolatii</name>
    <dbReference type="NCBI Taxonomy" id="2023191"/>
    <lineage>
        <taxon>Bacteria</taxon>
        <taxon>Pseudomonadati</taxon>
        <taxon>Spirochaetota</taxon>
        <taxon>Spirochaetia</taxon>
        <taxon>Leptospirales</taxon>
        <taxon>Leptospiraceae</taxon>
        <taxon>Leptospira</taxon>
    </lineage>
</organism>
<feature type="domain" description="Proline utilization A N-terminal" evidence="3">
    <location>
        <begin position="25"/>
        <end position="125"/>
    </location>
</feature>
<dbReference type="Proteomes" id="UP000231990">
    <property type="component" value="Unassembled WGS sequence"/>
</dbReference>
<dbReference type="InterPro" id="IPR041514">
    <property type="entry name" value="PutA_N"/>
</dbReference>
<dbReference type="GO" id="GO:0071949">
    <property type="term" value="F:FAD binding"/>
    <property type="evidence" value="ECO:0007669"/>
    <property type="project" value="TreeGrafter"/>
</dbReference>
<dbReference type="RefSeq" id="WP_100714687.1">
    <property type="nucleotide sequence ID" value="NZ_NPDY01000015.1"/>
</dbReference>
<evidence type="ECO:0000313" key="5">
    <source>
        <dbReference type="EMBL" id="PJZ72165.1"/>
    </source>
</evidence>
<dbReference type="EMBL" id="NPDZ01000012">
    <property type="protein sequence ID" value="PJZ72165.1"/>
    <property type="molecule type" value="Genomic_DNA"/>
</dbReference>
<dbReference type="InterPro" id="IPR015659">
    <property type="entry name" value="Proline_oxidase"/>
</dbReference>
<proteinExistence type="predicted"/>
<dbReference type="SUPFAM" id="SSF51730">
    <property type="entry name" value="FAD-linked oxidoreductase"/>
    <property type="match status" value="1"/>
</dbReference>
<dbReference type="PANTHER" id="PTHR13914">
    <property type="entry name" value="PROLINE OXIDASE"/>
    <property type="match status" value="1"/>
</dbReference>
<dbReference type="InterPro" id="IPR029041">
    <property type="entry name" value="FAD-linked_oxidoreductase-like"/>
</dbReference>
<evidence type="ECO:0000259" key="2">
    <source>
        <dbReference type="Pfam" id="PF01619"/>
    </source>
</evidence>
<sequence>MLTSDSRLNSTFSKLNVTKHPLEFESKVIEKGSHLFSLSDRYESKIFSRISFFTFLLKILNNKPRLKVQAFRFADLFPTLNSNRSLLLHIRYYFVDSSTELSSLARILLKVMIKLPILSFFVAVVTRLMMRILSGFFIIGRDYKHSKTKIFKMLNKGITNTIDILGEAVLSEIESVHYKDKYLKLLHDLSGDPQIKPLSKSDAYPTAKGNISIKCSSLYSQIDSFAFEKSVEELSNRITPILDLAVKNDIFVNFDMEQYDFKEIVLATAKKLFSKEEYSKYPLFGLVIQTYLKSSYDDLVQVIDFSKKRKTPITVRLVKGAYWEYEIIQAKQKGWPAPVFENKYETDLNYEKCTKLLLESRPFIIPAFATHNIRSIAYAITMAESLGISNKDYEFQMLYGMGDTFKFALKNIGAQVREYAPIGEMIPGMAYLVRRLLENSTNEGFLRNIYSSHLNRLELLRLYEKIEEV</sequence>
<name>A0A2M9ZJC7_9LEPT</name>